<evidence type="ECO:0000256" key="4">
    <source>
        <dbReference type="ARBA" id="ARBA00022679"/>
    </source>
</evidence>
<accession>A0A199VMQ4</accession>
<dbReference type="InterPro" id="IPR052858">
    <property type="entry name" value="E3_ubiquitin-ligase_LIN"/>
</dbReference>
<dbReference type="InterPro" id="IPR016024">
    <property type="entry name" value="ARM-type_fold"/>
</dbReference>
<keyword evidence="4" id="KW-0808">Transferase</keyword>
<dbReference type="InterPro" id="IPR001680">
    <property type="entry name" value="WD40_rpt"/>
</dbReference>
<dbReference type="InterPro" id="IPR013083">
    <property type="entry name" value="Znf_RING/FYVE/PHD"/>
</dbReference>
<protein>
    <recommendedName>
        <fullName evidence="3">RING-type E3 ubiquitin transferase</fullName>
        <ecNumber evidence="3">2.3.2.27</ecNumber>
    </recommendedName>
</protein>
<comment type="catalytic activity">
    <reaction evidence="1">
        <text>S-ubiquitinyl-[E2 ubiquitin-conjugating enzyme]-L-cysteine + [acceptor protein]-L-lysine = [E2 ubiquitin-conjugating enzyme]-L-cysteine + N(6)-ubiquitinyl-[acceptor protein]-L-lysine.</text>
        <dbReference type="EC" id="2.3.2.27"/>
    </reaction>
</comment>
<dbReference type="SMART" id="SM00320">
    <property type="entry name" value="WD40"/>
    <property type="match status" value="4"/>
</dbReference>
<dbReference type="PANTHER" id="PTHR47446:SF2">
    <property type="entry name" value="RING-TYPE E3 UBIQUITIN TRANSFERASE"/>
    <property type="match status" value="1"/>
</dbReference>
<feature type="region of interest" description="Disordered" evidence="6">
    <location>
        <begin position="426"/>
        <end position="459"/>
    </location>
</feature>
<proteinExistence type="predicted"/>
<evidence type="ECO:0000256" key="6">
    <source>
        <dbReference type="SAM" id="MobiDB-lite"/>
    </source>
</evidence>
<evidence type="ECO:0000259" key="7">
    <source>
        <dbReference type="PROSITE" id="PS51698"/>
    </source>
</evidence>
<dbReference type="Pfam" id="PF00400">
    <property type="entry name" value="WD40"/>
    <property type="match status" value="2"/>
</dbReference>
<dbReference type="InterPro" id="IPR045210">
    <property type="entry name" value="RING-Ubox_PUB"/>
</dbReference>
<comment type="caution">
    <text evidence="8">The sequence shown here is derived from an EMBL/GenBank/DDBJ whole genome shotgun (WGS) entry which is preliminary data.</text>
</comment>
<evidence type="ECO:0000313" key="8">
    <source>
        <dbReference type="EMBL" id="OAY78349.1"/>
    </source>
</evidence>
<organism evidence="8 9">
    <name type="scientific">Ananas comosus</name>
    <name type="common">Pineapple</name>
    <name type="synonym">Ananas ananas</name>
    <dbReference type="NCBI Taxonomy" id="4615"/>
    <lineage>
        <taxon>Eukaryota</taxon>
        <taxon>Viridiplantae</taxon>
        <taxon>Streptophyta</taxon>
        <taxon>Embryophyta</taxon>
        <taxon>Tracheophyta</taxon>
        <taxon>Spermatophyta</taxon>
        <taxon>Magnoliopsida</taxon>
        <taxon>Liliopsida</taxon>
        <taxon>Poales</taxon>
        <taxon>Bromeliaceae</taxon>
        <taxon>Bromelioideae</taxon>
        <taxon>Ananas</taxon>
    </lineage>
</organism>
<dbReference type="Pfam" id="PF23628">
    <property type="entry name" value="ARM_LIN_C"/>
    <property type="match status" value="1"/>
</dbReference>
<evidence type="ECO:0000256" key="5">
    <source>
        <dbReference type="PROSITE-ProRule" id="PRU00221"/>
    </source>
</evidence>
<dbReference type="InterPro" id="IPR056514">
    <property type="entry name" value="ARM_LIN_2nd"/>
</dbReference>
<dbReference type="CDD" id="cd16664">
    <property type="entry name" value="RING-Ubox_PUB"/>
    <property type="match status" value="1"/>
</dbReference>
<name>A0A199VMQ4_ANACO</name>
<feature type="compositionally biased region" description="Acidic residues" evidence="6">
    <location>
        <begin position="273"/>
        <end position="290"/>
    </location>
</feature>
<dbReference type="Pfam" id="PF23654">
    <property type="entry name" value="ARM_LIN_2nd"/>
    <property type="match status" value="1"/>
</dbReference>
<feature type="repeat" description="WD" evidence="5">
    <location>
        <begin position="1050"/>
        <end position="1084"/>
    </location>
</feature>
<dbReference type="Gene3D" id="3.30.40.10">
    <property type="entry name" value="Zinc/RING finger domain, C3HC4 (zinc finger)"/>
    <property type="match status" value="1"/>
</dbReference>
<dbReference type="PROSITE" id="PS51698">
    <property type="entry name" value="U_BOX"/>
    <property type="match status" value="1"/>
</dbReference>
<dbReference type="UniPathway" id="UPA00143"/>
<sequence length="1288" mass="141068">MTAPHPTSAAILRHASAFLDDALSNPDLRHRILSAGRRIPSSSSSSSASAEAAAAPLLQALSLLSQALDSGDRGGGGGGGAATPSRPSPAALRAAEKLLLSLPAATPLSALLLALAAASRRRPAAAAAALLDLFALDPALARHEVAPALFEDLFVPHLLPITRRFADQRARILSSPGAAAGRSAGAEEDEGRSAAMAAAAVLSRMSGEQAAELKDLERGYEEVLDANSRVYAQYLKKILESGDQPSDTQGPPELIWTRISGETKEIKEAIVEVGDDDDGDDDDDDKEEVGEEMRSEIGLRNGRYNPIWAEADQSIESFSRQTTGKLRNVAKYPSFPPSPPMVDSDKILASGRQTPPKDFVCPITSQLFNDPVTLETGQTYERKAILEWLERGNSTCPITRQQLHSTQLPKTNYVLKRLIASWQDQHPYSTPARMETPPPKSASDTNQLGHAPSPTSVISQASFDRRSGDLSLALSRLCTSEDLSESEMAVLQIERLLREASGEARVLTALSKPAVVNGFVEILFNSVNPQVLRVAVFLLSELASKDKLVVQTLTRVDSDVDCMVALFKKGLIEAVVLIYLLSPSLERLIEMDMAEALLMAIKKREDDQFQMCVKPKTASVFLLGQILREDHKNASLIVSSMISERVIESVIASLESELVEERTAAVGILLRGMEEDGHCRNVIAEKAMLVPVLESFLVVSDVEQFEIVQFLYELVKLSRRSCIERLLRIIKDGGAFSMMHTLLVYLQTALQEQLPIIGGLLLQLDLLVEPRKMSIYREEAIDALISCLKCDFPRIQLLAAETILALQGRFSASGRSLARAFLLKHARMNKRYRALMRAEQMGNALEDSEDNLEEEKAANEWERKMAYSLASHEFGLLFEALAEGLKSRDLELFSACLISATWLIHMLSFLPDTGVRGAARVCLLRQFISILKSARHTDERVFAMLALRNFMHDPEGMHDVTLHIKDVVKTLRELKKSSVLAYDMLKLLSDGQESSVDMWSHKELVQVDCATNGEVLSIIYHKHLIFSGHSDGTIKVWEGSDRLLHPVNEFREHSKAVTSLAISNSGERLYSGSLDKFIRVWAIRDRDLHCVEVHDTKEQVHNLIVSNTIACFTPQGAGVKLLPWNGNSKLLNPNKHVRSLVQVQGKLYCGCNDSSIQEIDLASGTLATVQSGNKRLLGKASPIYAVQVHDGLLYSGSTSADGGAVKIWSTSNYNLVGSIPSMMEVRSMVISAELIYLGSKVGVVEIWSKEKLTKIGALQIGTNSRVQCMALDADGEILVVGTSDGKIQ</sequence>
<dbReference type="PROSITE" id="PS50082">
    <property type="entry name" value="WD_REPEATS_2"/>
    <property type="match status" value="1"/>
</dbReference>
<dbReference type="InterPro" id="IPR036322">
    <property type="entry name" value="WD40_repeat_dom_sf"/>
</dbReference>
<dbReference type="STRING" id="4615.A0A199VMQ4"/>
<dbReference type="SUPFAM" id="SSF57850">
    <property type="entry name" value="RING/U-box"/>
    <property type="match status" value="1"/>
</dbReference>
<evidence type="ECO:0000313" key="9">
    <source>
        <dbReference type="Proteomes" id="UP000092600"/>
    </source>
</evidence>
<dbReference type="GO" id="GO:0016567">
    <property type="term" value="P:protein ubiquitination"/>
    <property type="evidence" value="ECO:0007669"/>
    <property type="project" value="UniProtKB-UniPathway"/>
</dbReference>
<dbReference type="PANTHER" id="PTHR47446">
    <property type="entry name" value="RING-TYPE E3 UBIQUITIN TRANSFERASE"/>
    <property type="match status" value="1"/>
</dbReference>
<dbReference type="InterPro" id="IPR003613">
    <property type="entry name" value="Ubox_domain"/>
</dbReference>
<dbReference type="Gene3D" id="2.130.10.10">
    <property type="entry name" value="YVTN repeat-like/Quinoprotein amine dehydrogenase"/>
    <property type="match status" value="2"/>
</dbReference>
<dbReference type="SUPFAM" id="SSF50978">
    <property type="entry name" value="WD40 repeat-like"/>
    <property type="match status" value="1"/>
</dbReference>
<feature type="domain" description="U-box" evidence="7">
    <location>
        <begin position="354"/>
        <end position="429"/>
    </location>
</feature>
<feature type="region of interest" description="Disordered" evidence="6">
    <location>
        <begin position="270"/>
        <end position="295"/>
    </location>
</feature>
<dbReference type="GO" id="GO:0061630">
    <property type="term" value="F:ubiquitin protein ligase activity"/>
    <property type="evidence" value="ECO:0007669"/>
    <property type="project" value="UniProtKB-EC"/>
</dbReference>
<evidence type="ECO:0000256" key="1">
    <source>
        <dbReference type="ARBA" id="ARBA00000900"/>
    </source>
</evidence>
<keyword evidence="5" id="KW-0853">WD repeat</keyword>
<dbReference type="SMART" id="SM00504">
    <property type="entry name" value="Ubox"/>
    <property type="match status" value="1"/>
</dbReference>
<reference evidence="8 9" key="1">
    <citation type="journal article" date="2016" name="DNA Res.">
        <title>The draft genome of MD-2 pineapple using hybrid error correction of long reads.</title>
        <authorList>
            <person name="Redwan R.M."/>
            <person name="Saidin A."/>
            <person name="Kumar S.V."/>
        </authorList>
    </citation>
    <scope>NUCLEOTIDE SEQUENCE [LARGE SCALE GENOMIC DNA]</scope>
    <source>
        <strain evidence="9">cv. MD2</strain>
        <tissue evidence="8">Leaf</tissue>
    </source>
</reference>
<dbReference type="SUPFAM" id="SSF48371">
    <property type="entry name" value="ARM repeat"/>
    <property type="match status" value="1"/>
</dbReference>
<dbReference type="InterPro" id="IPR056512">
    <property type="entry name" value="LIN_N"/>
</dbReference>
<dbReference type="EC" id="2.3.2.27" evidence="3"/>
<dbReference type="InterPro" id="IPR055566">
    <property type="entry name" value="ARM_LIN"/>
</dbReference>
<evidence type="ECO:0000256" key="3">
    <source>
        <dbReference type="ARBA" id="ARBA00012483"/>
    </source>
</evidence>
<dbReference type="EMBL" id="LSRQ01001310">
    <property type="protein sequence ID" value="OAY78349.1"/>
    <property type="molecule type" value="Genomic_DNA"/>
</dbReference>
<dbReference type="InterPro" id="IPR015943">
    <property type="entry name" value="WD40/YVTN_repeat-like_dom_sf"/>
</dbReference>
<gene>
    <name evidence="8" type="ORF">ACMD2_09884</name>
</gene>
<dbReference type="Gene3D" id="1.25.10.10">
    <property type="entry name" value="Leucine-rich Repeat Variant"/>
    <property type="match status" value="1"/>
</dbReference>
<comment type="pathway">
    <text evidence="2">Protein modification; protein ubiquitination.</text>
</comment>
<feature type="compositionally biased region" description="Polar residues" evidence="6">
    <location>
        <begin position="442"/>
        <end position="459"/>
    </location>
</feature>
<dbReference type="Pfam" id="PF23568">
    <property type="entry name" value="ARM_LIN"/>
    <property type="match status" value="1"/>
</dbReference>
<dbReference type="Pfam" id="PF04564">
    <property type="entry name" value="U-box"/>
    <property type="match status" value="1"/>
</dbReference>
<dbReference type="PROSITE" id="PS50294">
    <property type="entry name" value="WD_REPEATS_REGION"/>
    <property type="match status" value="1"/>
</dbReference>
<evidence type="ECO:0000256" key="2">
    <source>
        <dbReference type="ARBA" id="ARBA00004906"/>
    </source>
</evidence>
<feature type="non-terminal residue" evidence="8">
    <location>
        <position position="1288"/>
    </location>
</feature>
<dbReference type="InterPro" id="IPR011989">
    <property type="entry name" value="ARM-like"/>
</dbReference>
<dbReference type="Proteomes" id="UP000092600">
    <property type="component" value="Unassembled WGS sequence"/>
</dbReference>